<accession>A0A172JIA9</accession>
<dbReference type="KEGG" id="vg:29058922"/>
<dbReference type="Proteomes" id="UP000202618">
    <property type="component" value="Segment"/>
</dbReference>
<organism evidence="3 4">
    <name type="scientific">Bacillus phage AR9</name>
    <dbReference type="NCBI Taxonomy" id="1815509"/>
    <lineage>
        <taxon>Viruses</taxon>
        <taxon>Duplodnaviria</taxon>
        <taxon>Heunggongvirae</taxon>
        <taxon>Uroviricota</taxon>
        <taxon>Caudoviricetes</taxon>
        <taxon>Takahashivirus</taxon>
        <taxon>Bacillus phage PBS1</taxon>
    </lineage>
</organism>
<feature type="region of interest" description="Disordered" evidence="1">
    <location>
        <begin position="1666"/>
        <end position="1705"/>
    </location>
</feature>
<feature type="region of interest" description="Disordered" evidence="1">
    <location>
        <begin position="649"/>
        <end position="673"/>
    </location>
</feature>
<feature type="compositionally biased region" description="Low complexity" evidence="1">
    <location>
        <begin position="662"/>
        <end position="673"/>
    </location>
</feature>
<dbReference type="RefSeq" id="YP_009283108.1">
    <property type="nucleotide sequence ID" value="NC_031039.1"/>
</dbReference>
<feature type="compositionally biased region" description="Low complexity" evidence="1">
    <location>
        <begin position="1902"/>
        <end position="1915"/>
    </location>
</feature>
<reference evidence="3 4" key="1">
    <citation type="journal article" date="2016" name="Virology">
        <title>The genome of AR9, a giant transducing Bacillus phage encoding two multisubunit RNA polymerases.</title>
        <authorList>
            <person name="Lavysh D."/>
            <person name="Sokolova M."/>
            <person name="Minakhin L."/>
            <person name="Yakunina M."/>
            <person name="Artamonova T."/>
            <person name="Kozyavkin S."/>
            <person name="Makarova K.S."/>
            <person name="Koonin E.V."/>
            <person name="Severinov K."/>
        </authorList>
    </citation>
    <scope>NUCLEOTIDE SEQUENCE [LARGE SCALE GENOMIC DNA]</scope>
</reference>
<dbReference type="EMBL" id="KU878088">
    <property type="protein sequence ID" value="AMS01288.1"/>
    <property type="molecule type" value="Genomic_DNA"/>
</dbReference>
<name>A0A172JIA9_BPPB1</name>
<feature type="region of interest" description="Disordered" evidence="1">
    <location>
        <begin position="1821"/>
        <end position="1843"/>
    </location>
</feature>
<evidence type="ECO:0000313" key="3">
    <source>
        <dbReference type="EMBL" id="AMS01288.1"/>
    </source>
</evidence>
<proteinExistence type="predicted"/>
<feature type="compositionally biased region" description="Polar residues" evidence="1">
    <location>
        <begin position="128"/>
        <end position="148"/>
    </location>
</feature>
<feature type="compositionally biased region" description="Basic and acidic residues" evidence="1">
    <location>
        <begin position="117"/>
        <end position="127"/>
    </location>
</feature>
<evidence type="ECO:0000313" key="4">
    <source>
        <dbReference type="Proteomes" id="UP000202618"/>
    </source>
</evidence>
<feature type="region of interest" description="Disordered" evidence="1">
    <location>
        <begin position="117"/>
        <end position="148"/>
    </location>
</feature>
<feature type="region of interest" description="Disordered" evidence="1">
    <location>
        <begin position="983"/>
        <end position="1004"/>
    </location>
</feature>
<evidence type="ECO:0000259" key="2">
    <source>
        <dbReference type="Pfam" id="PF21277"/>
    </source>
</evidence>
<feature type="compositionally biased region" description="Low complexity" evidence="1">
    <location>
        <begin position="1686"/>
        <end position="1695"/>
    </location>
</feature>
<feature type="domain" description="Type VI secretion system spike protein VgrG3-like C-terminal" evidence="2">
    <location>
        <begin position="1468"/>
        <end position="1658"/>
    </location>
</feature>
<feature type="region of interest" description="Disordered" evidence="1">
    <location>
        <begin position="1902"/>
        <end position="1925"/>
    </location>
</feature>
<protein>
    <submittedName>
        <fullName evidence="3">Tail tape measure protein</fullName>
    </submittedName>
</protein>
<dbReference type="GeneID" id="29058922"/>
<dbReference type="InterPro" id="IPR049073">
    <property type="entry name" value="T6SS_VgrG3-like_C"/>
</dbReference>
<dbReference type="Pfam" id="PF21277">
    <property type="entry name" value="T6SS_VgrG3-like_C"/>
    <property type="match status" value="1"/>
</dbReference>
<feature type="compositionally biased region" description="Basic residues" evidence="1">
    <location>
        <begin position="987"/>
        <end position="996"/>
    </location>
</feature>
<gene>
    <name evidence="3" type="ORF">AR9_g204</name>
</gene>
<evidence type="ECO:0000256" key="1">
    <source>
        <dbReference type="SAM" id="MobiDB-lite"/>
    </source>
</evidence>
<sequence>MPMRVLPKFVKNVGRSLGRSTASAFGDMMPSMKNSGIDSKNYIAEVYNSSREKVTPNEVKQTYIYKSGQQLINNAIRDLKSGNFYNKERQQQASNDSFKEMFGIDLDNLTNFEDQNKETTKEKDGKTIHNTSNNTQQNVFVNNSDPSTSKSIQQLTTISSSAMKMSHYNSSALSKQISTLIEFQHNNTNRFYTEMSSKMADITRDVSQMTGFLGVMAEVSVGGTRRTQGESMLATLLGLEGFSVSGMKDMYRKKYSNSTGGMKDTFNLVIKPYIDEVVANPIGALTKNAIKLALPRALKSAVGDMDQMFKFLPTMIQGKAKDWEGSDNVFKRNAAKIFGIDLKEDKGFNFSNYEKGKVAFDGVTRRSIVNVIPSLLSKILASVSNNSTHKEELIYDYDKGKFTTRKRVIKEMNSDIKNFTIDNYDLTNYKEQIARENQSKFSSSEELSAFMERVDKALLSMVKNSKMIHGNSKASDISEDEDVANAILNNFKGQTNANKSKYQYDLLSASKAYSDIYRRIEQNESFNNAFDMTKEERIFEPETNKEMARRVKSNIDRFFGVGQGPVENNMSKKNPLYWLTEGIKRVNGKTSEFFYGQDNNEYAYTRPQQPSSNQQNTVNRGSKIKDFASRVVNTGSNAISRLNTRNGLVPERRTSPSIPVISNTEDTSSNNTTRELSNLNQNIEEVNNEISGDRGITRSIFLLNRNIERNNRIMEGRNDEKTSSSTNSTAIRTTNVQNPDLSILPKINDNILHIIALLEAKFSGDGLPVGRIGKFKNIIGSYKDKTLNFFEKLFGRGRSNSGGFFSRTAEKVKGFIGMVFGNSGSRTSLLSKLFGGAMDSIKGANGRQSITSRLLGRDGIITKFVSGTLTTVLDVASKTIPKATKFAGEVTKGFLNFGKSAFSLILGAGKKGLDKAKELRSNRSASRAGRSGNRNIKGMRGLLGLLTSTTGSVIGGAGSLIGGSLSLGMRGISKVGDIASGIGNKLSGRKGHKKSKSSSNRRSFSMPDIIDRVFNRKSDSLHVFVDGGSLDKIREVVKVQTHISDGNSAVEQIAEFKKRRQNNENSLLQNLKGGRKKRNRNNLTGEQSSGGGFLSGTLSNIAGDIIGEVIGNKIAGRGGRDTGTRAGRRAGRRGIFGRIGGLFNRNRGGASEAIEGATDLAQNSTRMGRNQSTGRGIRGMFSRIGGGLSRLGGRGMAGIGALGAGAGLASGGAGVAQAATTGASATQAATTAAGASGVAGSASGGAKGLLRGAGTALRGAGRLAKFIPGVGLVATAGMGVMDAINGVQNANQIFGTEKATLGQKVSAGAGSVISGLTFGLADKEKVSKGIYGFGNKIKDFGSKALSTVKKNPLLLAGGIGGGLGLGALGLSKMFGKKEDEDQKRDAEKGENSKQPINKISAWVEKLGKFFSIGAGGTFFSGIWGMITGKTGGIFDKIGNWFKGLFGGGKDDSTSGGDSYTGKIGSGIGALAAKYESSGNAGTVANSSGDIGGQSFGKYQLARNTGSYKSFINKLSDYGHEDWEKQLKSAYNSTSQSAAVWKKIYKENPKEFEKVQDQYFADQYFRPAAGKIKSAIGLDVGKRSTAVQAVLLSTAVQHGTAGAVNVWKNALGSKANDMSDSEIINAVYKERAANNGMKYFPSSSAAIRKGVVNRFSREKKDALAMLAKDGGEKANTSSDSDKDTKDSSTTGSTASKVMNDRSQFYDNPFDSASSGGGYTNSTAGYDSAPSSSYKSIGGFSLGSSAGKALTSGSAYVANLLSTSDKAMGDLRWSIGNNTISKANSIKNSYLNSNSSSNPFSALGIGTGTTSNIKSTASSSLVSPLSSIPKLSSSSSESNTGSTITGNDFTEMLKNSDEIAQMQSILKQINENSKQGNSILAKMLEAIIDIRDNKSFGGTTVVNNTSSGSNYSSSSISPETDSMLKGY</sequence>
<feature type="compositionally biased region" description="Low complexity" evidence="1">
    <location>
        <begin position="1821"/>
        <end position="1841"/>
    </location>
</feature>